<dbReference type="RefSeq" id="WP_386833690.1">
    <property type="nucleotide sequence ID" value="NZ_JBHUNP010000001.1"/>
</dbReference>
<feature type="compositionally biased region" description="Basic and acidic residues" evidence="1">
    <location>
        <begin position="55"/>
        <end position="70"/>
    </location>
</feature>
<evidence type="ECO:0000313" key="2">
    <source>
        <dbReference type="EMBL" id="MFD2648499.1"/>
    </source>
</evidence>
<name>A0ABW5QLG2_9HYPH</name>
<proteinExistence type="predicted"/>
<comment type="caution">
    <text evidence="2">The sequence shown here is derived from an EMBL/GenBank/DDBJ whole genome shotgun (WGS) entry which is preliminary data.</text>
</comment>
<accession>A0ABW5QLG2</accession>
<reference evidence="3" key="1">
    <citation type="journal article" date="2019" name="Int. J. Syst. Evol. Microbiol.">
        <title>The Global Catalogue of Microorganisms (GCM) 10K type strain sequencing project: providing services to taxonomists for standard genome sequencing and annotation.</title>
        <authorList>
            <consortium name="The Broad Institute Genomics Platform"/>
            <consortium name="The Broad Institute Genome Sequencing Center for Infectious Disease"/>
            <person name="Wu L."/>
            <person name="Ma J."/>
        </authorList>
    </citation>
    <scope>NUCLEOTIDE SEQUENCE [LARGE SCALE GENOMIC DNA]</scope>
    <source>
        <strain evidence="3">CCM 7427</strain>
    </source>
</reference>
<feature type="region of interest" description="Disordered" evidence="1">
    <location>
        <begin position="1"/>
        <end position="70"/>
    </location>
</feature>
<gene>
    <name evidence="2" type="ORF">ACFSX5_11920</name>
</gene>
<keyword evidence="3" id="KW-1185">Reference proteome</keyword>
<dbReference type="Proteomes" id="UP001597521">
    <property type="component" value="Unassembled WGS sequence"/>
</dbReference>
<evidence type="ECO:0000256" key="1">
    <source>
        <dbReference type="SAM" id="MobiDB-lite"/>
    </source>
</evidence>
<organism evidence="2 3">
    <name type="scientific">Devosia albogilva</name>
    <dbReference type="NCBI Taxonomy" id="429726"/>
    <lineage>
        <taxon>Bacteria</taxon>
        <taxon>Pseudomonadati</taxon>
        <taxon>Pseudomonadota</taxon>
        <taxon>Alphaproteobacteria</taxon>
        <taxon>Hyphomicrobiales</taxon>
        <taxon>Devosiaceae</taxon>
        <taxon>Devosia</taxon>
    </lineage>
</organism>
<evidence type="ECO:0000313" key="3">
    <source>
        <dbReference type="Proteomes" id="UP001597521"/>
    </source>
</evidence>
<protein>
    <submittedName>
        <fullName evidence="2">Uncharacterized protein</fullName>
    </submittedName>
</protein>
<sequence length="70" mass="7218">MSTSDKTEAANRHHGGPGSSHQRSDLPDPTEGRGPAPGQPTNGRQSDVSGGGGVRDSHHTHNPRDKGGNN</sequence>
<feature type="compositionally biased region" description="Basic and acidic residues" evidence="1">
    <location>
        <begin position="1"/>
        <end position="11"/>
    </location>
</feature>
<dbReference type="EMBL" id="JBHUNP010000001">
    <property type="protein sequence ID" value="MFD2648499.1"/>
    <property type="molecule type" value="Genomic_DNA"/>
</dbReference>